<dbReference type="GO" id="GO:0004497">
    <property type="term" value="F:monooxygenase activity"/>
    <property type="evidence" value="ECO:0007669"/>
    <property type="project" value="InterPro"/>
</dbReference>
<evidence type="ECO:0000256" key="2">
    <source>
        <dbReference type="PIRSR" id="PIRSR011396-2"/>
    </source>
</evidence>
<feature type="active site" evidence="1">
    <location>
        <position position="79"/>
    </location>
</feature>
<evidence type="ECO:0000313" key="3">
    <source>
        <dbReference type="EMBL" id="RPJ65426.1"/>
    </source>
</evidence>
<sequence length="505" mass="57091">MHQDTLHIVILGGGTAGWMTANLMAARWKDKNIHLTLVESPDVAVVGVGEGSTPSMQNFFQEIGVAESEWMPECSATYKNGITFEGWSSMPGFEAYCHPFPSQMDTFTFPQFETNCQLRRHHFDVDTHPDRFFLGAYLSQNSKSPKANYAFPFDHPHGYHFDAGLLGKFLRKKAMQRKVKYVQQHVERVIQRENGDIASIEFRDGGTLEGDVFVDCTGFSALLMQKTLKVPYIALDDVLFNDTAVVVSTPVDMKHLPSETRCTALKYGWVWDIPLTSRTGNGYVFSSRYCTLDNAETELRQHLGLLDADVECRSVKWKQGRLQKGWTHNCLAVGLSQGFLEPIEAMSLHLVYCSIGHFITEFEKGKFTTQYQNEYNRLIDSAFDSVTDYIVAHYRLNSRRDTEYWKDNAANPHISNAFRAIVASWMGASQNSLADALKRYDTSHYFPLTSWLILFAGYGVFPAQAQAQPLQAGMQSTDMQALDNFIKRCASNFDTHQATVSAYHS</sequence>
<keyword evidence="2" id="KW-0285">Flavoprotein</keyword>
<feature type="binding site" evidence="2">
    <location>
        <begin position="13"/>
        <end position="16"/>
    </location>
    <ligand>
        <name>FAD</name>
        <dbReference type="ChEBI" id="CHEBI:57692"/>
    </ligand>
</feature>
<dbReference type="AlphaFoldDB" id="A0A3N5XZD0"/>
<keyword evidence="2" id="KW-0547">Nucleotide-binding</keyword>
<protein>
    <submittedName>
        <fullName evidence="3">Tryptophan 7-halogenase</fullName>
    </submittedName>
</protein>
<dbReference type="SUPFAM" id="SSF51905">
    <property type="entry name" value="FAD/NAD(P)-binding domain"/>
    <property type="match status" value="1"/>
</dbReference>
<dbReference type="PIRSF" id="PIRSF011396">
    <property type="entry name" value="Trp_halogenase"/>
    <property type="match status" value="1"/>
</dbReference>
<feature type="binding site" evidence="2">
    <location>
        <position position="344"/>
    </location>
    <ligand>
        <name>L-tryptophan</name>
        <dbReference type="ChEBI" id="CHEBI:57912"/>
    </ligand>
</feature>
<proteinExistence type="predicted"/>
<dbReference type="GO" id="GO:0000166">
    <property type="term" value="F:nucleotide binding"/>
    <property type="evidence" value="ECO:0007669"/>
    <property type="project" value="UniProtKB-KW"/>
</dbReference>
<dbReference type="Proteomes" id="UP000275281">
    <property type="component" value="Unassembled WGS sequence"/>
</dbReference>
<dbReference type="EMBL" id="RPOK01000005">
    <property type="protein sequence ID" value="RPJ65426.1"/>
    <property type="molecule type" value="Genomic_DNA"/>
</dbReference>
<dbReference type="InterPro" id="IPR036188">
    <property type="entry name" value="FAD/NAD-bd_sf"/>
</dbReference>
<dbReference type="Gene3D" id="3.50.50.60">
    <property type="entry name" value="FAD/NAD(P)-binding domain"/>
    <property type="match status" value="1"/>
</dbReference>
<comment type="caution">
    <text evidence="3">The sequence shown here is derived from an EMBL/GenBank/DDBJ whole genome shotgun (WGS) entry which is preliminary data.</text>
</comment>
<evidence type="ECO:0000313" key="4">
    <source>
        <dbReference type="Proteomes" id="UP000275281"/>
    </source>
</evidence>
<reference evidence="3 4" key="1">
    <citation type="submission" date="2018-11" db="EMBL/GenBank/DDBJ databases">
        <authorList>
            <person name="Ye M.-Q."/>
            <person name="Du Z.-J."/>
        </authorList>
    </citation>
    <scope>NUCLEOTIDE SEQUENCE [LARGE SCALE GENOMIC DNA]</scope>
    <source>
        <strain evidence="3 4">U0105</strain>
    </source>
</reference>
<dbReference type="PANTHER" id="PTHR43747:SF4">
    <property type="entry name" value="FLAVIN-DEPENDENT TRYPTOPHAN HALOGENASE"/>
    <property type="match status" value="1"/>
</dbReference>
<accession>A0A3N5XZD0</accession>
<keyword evidence="4" id="KW-1185">Reference proteome</keyword>
<dbReference type="InterPro" id="IPR006905">
    <property type="entry name" value="Flavin_halogenase"/>
</dbReference>
<dbReference type="OrthoDB" id="7178350at2"/>
<dbReference type="InterPro" id="IPR033856">
    <property type="entry name" value="Trp_halogen"/>
</dbReference>
<feature type="binding site" evidence="2">
    <location>
        <position position="186"/>
    </location>
    <ligand>
        <name>FAD</name>
        <dbReference type="ChEBI" id="CHEBI:57692"/>
    </ligand>
</feature>
<feature type="binding site" evidence="2">
    <location>
        <position position="79"/>
    </location>
    <ligand>
        <name>7-chloro-L-tryptophan</name>
        <dbReference type="ChEBI" id="CHEBI:58713"/>
    </ligand>
</feature>
<gene>
    <name evidence="3" type="ORF">DRW07_16110</name>
</gene>
<dbReference type="RefSeq" id="WP_124028973.1">
    <property type="nucleotide sequence ID" value="NZ_JBHRSN010000014.1"/>
</dbReference>
<dbReference type="Pfam" id="PF04820">
    <property type="entry name" value="Trp_halogenase"/>
    <property type="match status" value="1"/>
</dbReference>
<keyword evidence="2" id="KW-0274">FAD</keyword>
<dbReference type="InterPro" id="IPR050816">
    <property type="entry name" value="Flavin-dep_Halogenase_NPB"/>
</dbReference>
<dbReference type="PANTHER" id="PTHR43747">
    <property type="entry name" value="FAD-BINDING PROTEIN"/>
    <property type="match status" value="1"/>
</dbReference>
<evidence type="ECO:0000256" key="1">
    <source>
        <dbReference type="PIRSR" id="PIRSR011396-1"/>
    </source>
</evidence>
<organism evidence="3 4">
    <name type="scientific">Alteromonas sediminis</name>
    <dbReference type="NCBI Taxonomy" id="2259342"/>
    <lineage>
        <taxon>Bacteria</taxon>
        <taxon>Pseudomonadati</taxon>
        <taxon>Pseudomonadota</taxon>
        <taxon>Gammaproteobacteria</taxon>
        <taxon>Alteromonadales</taxon>
        <taxon>Alteromonadaceae</taxon>
        <taxon>Alteromonas/Salinimonas group</taxon>
        <taxon>Alteromonas</taxon>
    </lineage>
</organism>
<feature type="binding site" evidence="2">
    <location>
        <position position="335"/>
    </location>
    <ligand>
        <name>FAD</name>
        <dbReference type="ChEBI" id="CHEBI:57692"/>
    </ligand>
</feature>
<name>A0A3N5XZD0_9ALTE</name>